<evidence type="ECO:0000313" key="2">
    <source>
        <dbReference type="Proteomes" id="UP000006997"/>
    </source>
</evidence>
<dbReference type="InterPro" id="IPR011009">
    <property type="entry name" value="Kinase-like_dom_sf"/>
</dbReference>
<name>J8F4P3_BACCE</name>
<dbReference type="InterPro" id="IPR004119">
    <property type="entry name" value="EcKL"/>
</dbReference>
<dbReference type="PATRIC" id="fig|1053219.3.peg.391"/>
<dbReference type="EMBL" id="AHEN01000005">
    <property type="protein sequence ID" value="EJR04132.1"/>
    <property type="molecule type" value="Genomic_DNA"/>
</dbReference>
<sequence length="366" mass="43349">METKMKMKMKGMKSLYEAKELSYYLKKFRISDKISYSMGERVAIDPAKIECLKSTTRTSIYKLFLRKKMKNYPIILKVYNSTSYRNEVEIQVYEKAYPILKEFLPQIYYIEKKGTETWIFMEFVQQVRGQITFSPKHLEHIIPTVAKLHAHTFEDNLKKYKNIWNEWLPIYESSKMRSGRSKYIGRTITFLDDAVQDDRVSETIKPYHKSLIKLCQKGPDFFPELFENGSSITHGDLHMQNICSNNVTLDAPWNIQFIDWESIKYGPVWFDMVVLVEILLGFRKDWQSNAEEIRTHCVNLYTKQMQKNGIEFKTAPIDLYKMAYLQRTLEKGLHTQLRRIFNNRSGCELLAYHLEKVSIWGEELGL</sequence>
<dbReference type="HOGENOM" id="CLU_786787_0_0_9"/>
<evidence type="ECO:0008006" key="3">
    <source>
        <dbReference type="Google" id="ProtNLM"/>
    </source>
</evidence>
<dbReference type="AlphaFoldDB" id="J8F4P3"/>
<accession>J8F4P3</accession>
<reference evidence="1 2" key="1">
    <citation type="submission" date="2012-04" db="EMBL/GenBank/DDBJ databases">
        <title>The Genome Sequence of Bacillus cereus MC67.</title>
        <authorList>
            <consortium name="The Broad Institute Genome Sequencing Platform"/>
            <consortium name="The Broad Institute Genome Sequencing Center for Infectious Disease"/>
            <person name="Feldgarden M."/>
            <person name="Van der Auwera G.A."/>
            <person name="Mahillon J."/>
            <person name="Duprez V."/>
            <person name="Timmery S."/>
            <person name="Mattelet C."/>
            <person name="Dierick K."/>
            <person name="Sun M."/>
            <person name="Yu Z."/>
            <person name="Zhu L."/>
            <person name="Hu X."/>
            <person name="Shank E.B."/>
            <person name="Swiecicka I."/>
            <person name="Hansen B.M."/>
            <person name="Andrup L."/>
            <person name="Young S.K."/>
            <person name="Zeng Q."/>
            <person name="Gargeya S."/>
            <person name="Fitzgerald M."/>
            <person name="Haas B."/>
            <person name="Abouelleil A."/>
            <person name="Alvarado L."/>
            <person name="Arachchi H.M."/>
            <person name="Berlin A."/>
            <person name="Chapman S.B."/>
            <person name="Goldberg J."/>
            <person name="Griggs A."/>
            <person name="Gujja S."/>
            <person name="Hansen M."/>
            <person name="Howarth C."/>
            <person name="Imamovic A."/>
            <person name="Larimer J."/>
            <person name="McCowen C."/>
            <person name="Montmayeur A."/>
            <person name="Murphy C."/>
            <person name="Neiman D."/>
            <person name="Pearson M."/>
            <person name="Priest M."/>
            <person name="Roberts A."/>
            <person name="Saif S."/>
            <person name="Shea T."/>
            <person name="Sisk P."/>
            <person name="Sykes S."/>
            <person name="Wortman J."/>
            <person name="Nusbaum C."/>
            <person name="Birren B."/>
        </authorList>
    </citation>
    <scope>NUCLEOTIDE SEQUENCE [LARGE SCALE GENOMIC DNA]</scope>
    <source>
        <strain evidence="1 2">MC67</strain>
    </source>
</reference>
<dbReference type="SUPFAM" id="SSF56112">
    <property type="entry name" value="Protein kinase-like (PK-like)"/>
    <property type="match status" value="1"/>
</dbReference>
<dbReference type="Proteomes" id="UP000006997">
    <property type="component" value="Unassembled WGS sequence"/>
</dbReference>
<dbReference type="Gene3D" id="3.90.1200.10">
    <property type="match status" value="1"/>
</dbReference>
<comment type="caution">
    <text evidence="1">The sequence shown here is derived from an EMBL/GenBank/DDBJ whole genome shotgun (WGS) entry which is preliminary data.</text>
</comment>
<dbReference type="PANTHER" id="PTHR11012">
    <property type="entry name" value="PROTEIN KINASE-LIKE DOMAIN-CONTAINING"/>
    <property type="match status" value="1"/>
</dbReference>
<proteinExistence type="predicted"/>
<dbReference type="Pfam" id="PF02958">
    <property type="entry name" value="EcKL"/>
    <property type="match status" value="1"/>
</dbReference>
<dbReference type="PANTHER" id="PTHR11012:SF30">
    <property type="entry name" value="PROTEIN KINASE-LIKE DOMAIN-CONTAINING"/>
    <property type="match status" value="1"/>
</dbReference>
<protein>
    <recommendedName>
        <fullName evidence="3">Aminoglycoside phosphotransferase domain-containing protein</fullName>
    </recommendedName>
</protein>
<gene>
    <name evidence="1" type="ORF">II3_00393</name>
</gene>
<organism evidence="1 2">
    <name type="scientific">Bacillus cereus MC67</name>
    <dbReference type="NCBI Taxonomy" id="1053219"/>
    <lineage>
        <taxon>Bacteria</taxon>
        <taxon>Bacillati</taxon>
        <taxon>Bacillota</taxon>
        <taxon>Bacilli</taxon>
        <taxon>Bacillales</taxon>
        <taxon>Bacillaceae</taxon>
        <taxon>Bacillus</taxon>
        <taxon>Bacillus cereus group</taxon>
    </lineage>
</organism>
<evidence type="ECO:0000313" key="1">
    <source>
        <dbReference type="EMBL" id="EJR04132.1"/>
    </source>
</evidence>